<feature type="transmembrane region" description="Helical" evidence="15">
    <location>
        <begin position="397"/>
        <end position="418"/>
    </location>
</feature>
<evidence type="ECO:0000256" key="12">
    <source>
        <dbReference type="ARBA" id="ARBA00022989"/>
    </source>
</evidence>
<dbReference type="InterPro" id="IPR036412">
    <property type="entry name" value="HAD-like_sf"/>
</dbReference>
<dbReference type="Gene3D" id="3.30.70.100">
    <property type="match status" value="1"/>
</dbReference>
<protein>
    <submittedName>
        <fullName evidence="18">Heavy metal translocating P-type ATPase</fullName>
    </submittedName>
</protein>
<dbReference type="InterPro" id="IPR008250">
    <property type="entry name" value="ATPase_P-typ_transduc_dom_A_sf"/>
</dbReference>
<keyword evidence="14 15" id="KW-0472">Membrane</keyword>
<dbReference type="InterPro" id="IPR018303">
    <property type="entry name" value="ATPase_P-typ_P_site"/>
</dbReference>
<feature type="domain" description="HMA" evidence="17">
    <location>
        <begin position="67"/>
        <end position="133"/>
    </location>
</feature>
<keyword evidence="11" id="KW-1278">Translocase</keyword>
<comment type="subcellular location">
    <subcellularLocation>
        <location evidence="1">Cell membrane</location>
        <topology evidence="1">Multi-pass membrane protein</topology>
    </subcellularLocation>
</comment>
<dbReference type="GO" id="GO:0055070">
    <property type="term" value="P:copper ion homeostasis"/>
    <property type="evidence" value="ECO:0007669"/>
    <property type="project" value="TreeGrafter"/>
</dbReference>
<evidence type="ECO:0000256" key="5">
    <source>
        <dbReference type="ARBA" id="ARBA00022553"/>
    </source>
</evidence>
<evidence type="ECO:0000256" key="15">
    <source>
        <dbReference type="RuleBase" id="RU362081"/>
    </source>
</evidence>
<dbReference type="EMBL" id="ATHJ01000066">
    <property type="protein sequence ID" value="EPR42381.1"/>
    <property type="molecule type" value="Genomic_DNA"/>
</dbReference>
<reference evidence="18 19" key="1">
    <citation type="journal article" date="2013" name="Genome Announc.">
        <title>Draft genome sequences for three mercury-methylating, sulfate-reducing bacteria.</title>
        <authorList>
            <person name="Brown S.D."/>
            <person name="Hurt R.A.Jr."/>
            <person name="Gilmour C.C."/>
            <person name="Elias D.A."/>
        </authorList>
    </citation>
    <scope>NUCLEOTIDE SEQUENCE [LARGE SCALE GENOMIC DNA]</scope>
    <source>
        <strain evidence="18 19">DSM 2059</strain>
    </source>
</reference>
<dbReference type="GO" id="GO:0005507">
    <property type="term" value="F:copper ion binding"/>
    <property type="evidence" value="ECO:0007669"/>
    <property type="project" value="TreeGrafter"/>
</dbReference>
<feature type="transmembrane region" description="Helical" evidence="15">
    <location>
        <begin position="729"/>
        <end position="749"/>
    </location>
</feature>
<dbReference type="NCBIfam" id="TIGR01494">
    <property type="entry name" value="ATPase_P-type"/>
    <property type="match status" value="1"/>
</dbReference>
<evidence type="ECO:0000256" key="8">
    <source>
        <dbReference type="ARBA" id="ARBA00022741"/>
    </source>
</evidence>
<dbReference type="Pfam" id="PF00403">
    <property type="entry name" value="HMA"/>
    <property type="match status" value="1"/>
</dbReference>
<evidence type="ECO:0000256" key="13">
    <source>
        <dbReference type="ARBA" id="ARBA00023065"/>
    </source>
</evidence>
<dbReference type="PRINTS" id="PR00943">
    <property type="entry name" value="CUATPASE"/>
</dbReference>
<proteinExistence type="inferred from homology"/>
<keyword evidence="4 15" id="KW-1003">Cell membrane</keyword>
<dbReference type="Gene3D" id="3.40.1110.10">
    <property type="entry name" value="Calcium-transporting ATPase, cytoplasmic domain N"/>
    <property type="match status" value="1"/>
</dbReference>
<dbReference type="InterPro" id="IPR006121">
    <property type="entry name" value="HMA_dom"/>
</dbReference>
<evidence type="ECO:0000256" key="11">
    <source>
        <dbReference type="ARBA" id="ARBA00022967"/>
    </source>
</evidence>
<feature type="region of interest" description="Disordered" evidence="16">
    <location>
        <begin position="33"/>
        <end position="58"/>
    </location>
</feature>
<dbReference type="Gene3D" id="3.40.50.1000">
    <property type="entry name" value="HAD superfamily/HAD-like"/>
    <property type="match status" value="1"/>
</dbReference>
<evidence type="ECO:0000256" key="4">
    <source>
        <dbReference type="ARBA" id="ARBA00022475"/>
    </source>
</evidence>
<dbReference type="PANTHER" id="PTHR43520">
    <property type="entry name" value="ATP7, ISOFORM B"/>
    <property type="match status" value="1"/>
</dbReference>
<gene>
    <name evidence="18" type="ORF">dsmv_1655</name>
</gene>
<dbReference type="GO" id="GO:0005886">
    <property type="term" value="C:plasma membrane"/>
    <property type="evidence" value="ECO:0007669"/>
    <property type="project" value="UniProtKB-SubCell"/>
</dbReference>
<dbReference type="STRING" id="897.B2D07_12735"/>
<dbReference type="InterPro" id="IPR023298">
    <property type="entry name" value="ATPase_P-typ_TM_dom_sf"/>
</dbReference>
<dbReference type="SUPFAM" id="SSF55008">
    <property type="entry name" value="HMA, heavy metal-associated domain"/>
    <property type="match status" value="1"/>
</dbReference>
<dbReference type="InterPro" id="IPR059000">
    <property type="entry name" value="ATPase_P-type_domA"/>
</dbReference>
<evidence type="ECO:0000256" key="10">
    <source>
        <dbReference type="ARBA" id="ARBA00022842"/>
    </source>
</evidence>
<keyword evidence="5" id="KW-0597">Phosphoprotein</keyword>
<accession>S7TYY4</accession>
<dbReference type="PANTHER" id="PTHR43520:SF5">
    <property type="entry name" value="CATION-TRANSPORTING P-TYPE ATPASE-RELATED"/>
    <property type="match status" value="1"/>
</dbReference>
<evidence type="ECO:0000256" key="3">
    <source>
        <dbReference type="ARBA" id="ARBA00022448"/>
    </source>
</evidence>
<dbReference type="AlphaFoldDB" id="S7TYY4"/>
<evidence type="ECO:0000256" key="14">
    <source>
        <dbReference type="ARBA" id="ARBA00023136"/>
    </source>
</evidence>
<evidence type="ECO:0000256" key="16">
    <source>
        <dbReference type="SAM" id="MobiDB-lite"/>
    </source>
</evidence>
<keyword evidence="9 15" id="KW-0067">ATP-binding</keyword>
<dbReference type="Gene3D" id="2.70.150.10">
    <property type="entry name" value="Calcium-transporting ATPase, cytoplasmic transduction domain A"/>
    <property type="match status" value="1"/>
</dbReference>
<keyword evidence="7 15" id="KW-0479">Metal-binding</keyword>
<dbReference type="PROSITE" id="PS00154">
    <property type="entry name" value="ATPASE_E1_E2"/>
    <property type="match status" value="1"/>
</dbReference>
<comment type="similarity">
    <text evidence="2 15">Belongs to the cation transport ATPase (P-type) (TC 3.A.3) family. Type IB subfamily.</text>
</comment>
<dbReference type="SUPFAM" id="SSF81653">
    <property type="entry name" value="Calcium ATPase, transduction domain A"/>
    <property type="match status" value="1"/>
</dbReference>
<feature type="transmembrane region" description="Helical" evidence="15">
    <location>
        <begin position="219"/>
        <end position="237"/>
    </location>
</feature>
<keyword evidence="6 15" id="KW-0812">Transmembrane</keyword>
<dbReference type="InterPro" id="IPR036163">
    <property type="entry name" value="HMA_dom_sf"/>
</dbReference>
<dbReference type="OrthoDB" id="5496529at2"/>
<dbReference type="GO" id="GO:0016887">
    <property type="term" value="F:ATP hydrolysis activity"/>
    <property type="evidence" value="ECO:0007669"/>
    <property type="project" value="InterPro"/>
</dbReference>
<sequence length="780" mass="84798">MLTEARDASDGADPIPFQETELFKECRRMGIIPQAGDDPTAAPANAPETADTASKGSELSEDAADLLGLSFRVEGMWCPACAWLIDETLKKLPGVISPDTRFSTDTFQCRYHPVRTSPDQIRRHIEKLGYRPVDDHEGGASEHRREIYRFAVSAVFSVNVMMLSFALYSGFFTDLSKDAVTYLSWPVFILASVPFFYGGRRIHQKAWAGVRSAVFTMESLISIASGSAFAYSVYNLIQGSIHLYFDTASMLITLTLLGKMLERNARNHVSRDLANLFALKPTKVKRICDLYPKGRYVSVDMLQKTDMFLVEAGDIVPADGVVVSGEGLLDEASLTGEAAPIRKLPGHHIHSGTTVARGVFKVKTEAVGEDSTIGRIIRIIQRSLDEKTAFEGKTDRLLFVFVPLILGLALSTGAFWWMRGVGFETAMVRAITVMVISCPCALGIAIPLARVAGISVAGRNGILVKEFSCFEKAGGVDAVVFDKTGTLTEGRCELREVVSFEPFQRADALALAAGLEQASDHYLAVEIRRKCAEERISAATVSALKGHDNGVSGIWQGRRARIGALNFVPEAGNRDDDRRLQDDGLSRVYLAWGGRLVAVLRFGDRIRPGAKPTVLELQRRGFRVALISGDESRTALAVGRLVGIHESLGGMLPGDKAAFIRQLEAEGMQPAMIGDGINDAPALAAAYLSVAVHSGPYLGKDVADMTLMQSDPRRILTFFDLAVKVNRKILQNLICSGVYNVLSIPVAMAGILTPLVAVTAMLLSSLTVIGNTLLLVRRRT</sequence>
<evidence type="ECO:0000256" key="9">
    <source>
        <dbReference type="ARBA" id="ARBA00022840"/>
    </source>
</evidence>
<organism evidence="18 19">
    <name type="scientific">Desulfococcus multivorans DSM 2059</name>
    <dbReference type="NCBI Taxonomy" id="1121405"/>
    <lineage>
        <taxon>Bacteria</taxon>
        <taxon>Pseudomonadati</taxon>
        <taxon>Thermodesulfobacteriota</taxon>
        <taxon>Desulfobacteria</taxon>
        <taxon>Desulfobacterales</taxon>
        <taxon>Desulfococcaceae</taxon>
        <taxon>Desulfococcus</taxon>
    </lineage>
</organism>
<keyword evidence="12 15" id="KW-1133">Transmembrane helix</keyword>
<name>S7TYY4_DESML</name>
<dbReference type="InterPro" id="IPR001757">
    <property type="entry name" value="P_typ_ATPase"/>
</dbReference>
<evidence type="ECO:0000313" key="18">
    <source>
        <dbReference type="EMBL" id="EPR42381.1"/>
    </source>
</evidence>
<dbReference type="RefSeq" id="WP_020876039.1">
    <property type="nucleotide sequence ID" value="NZ_ATHJ01000066.1"/>
</dbReference>
<comment type="caution">
    <text evidence="18">The sequence shown here is derived from an EMBL/GenBank/DDBJ whole genome shotgun (WGS) entry which is preliminary data.</text>
</comment>
<evidence type="ECO:0000259" key="17">
    <source>
        <dbReference type="PROSITE" id="PS50846"/>
    </source>
</evidence>
<dbReference type="PROSITE" id="PS50846">
    <property type="entry name" value="HMA_2"/>
    <property type="match status" value="1"/>
</dbReference>
<dbReference type="CDD" id="cd00371">
    <property type="entry name" value="HMA"/>
    <property type="match status" value="1"/>
</dbReference>
<feature type="transmembrane region" description="Helical" evidence="15">
    <location>
        <begin position="755"/>
        <end position="776"/>
    </location>
</feature>
<dbReference type="Pfam" id="PF00702">
    <property type="entry name" value="Hydrolase"/>
    <property type="match status" value="1"/>
</dbReference>
<keyword evidence="10" id="KW-0460">Magnesium</keyword>
<dbReference type="InterPro" id="IPR027256">
    <property type="entry name" value="P-typ_ATPase_IB"/>
</dbReference>
<dbReference type="SUPFAM" id="SSF81665">
    <property type="entry name" value="Calcium ATPase, transmembrane domain M"/>
    <property type="match status" value="1"/>
</dbReference>
<feature type="transmembrane region" description="Helical" evidence="15">
    <location>
        <begin position="179"/>
        <end position="198"/>
    </location>
</feature>
<evidence type="ECO:0000256" key="2">
    <source>
        <dbReference type="ARBA" id="ARBA00006024"/>
    </source>
</evidence>
<dbReference type="NCBIfam" id="TIGR01511">
    <property type="entry name" value="ATPase-IB1_Cu"/>
    <property type="match status" value="1"/>
</dbReference>
<keyword evidence="19" id="KW-1185">Reference proteome</keyword>
<feature type="compositionally biased region" description="Low complexity" evidence="16">
    <location>
        <begin position="35"/>
        <end position="53"/>
    </location>
</feature>
<feature type="transmembrane region" description="Helical" evidence="15">
    <location>
        <begin position="430"/>
        <end position="449"/>
    </location>
</feature>
<dbReference type="NCBIfam" id="TIGR01525">
    <property type="entry name" value="ATPase-IB_hvy"/>
    <property type="match status" value="1"/>
</dbReference>
<evidence type="ECO:0000256" key="1">
    <source>
        <dbReference type="ARBA" id="ARBA00004651"/>
    </source>
</evidence>
<dbReference type="Pfam" id="PF00122">
    <property type="entry name" value="E1-E2_ATPase"/>
    <property type="match status" value="1"/>
</dbReference>
<keyword evidence="13" id="KW-0406">Ion transport</keyword>
<evidence type="ECO:0000256" key="7">
    <source>
        <dbReference type="ARBA" id="ARBA00022723"/>
    </source>
</evidence>
<dbReference type="InterPro" id="IPR023214">
    <property type="entry name" value="HAD_sf"/>
</dbReference>
<dbReference type="Proteomes" id="UP000014977">
    <property type="component" value="Unassembled WGS sequence"/>
</dbReference>
<dbReference type="SUPFAM" id="SSF56784">
    <property type="entry name" value="HAD-like"/>
    <property type="match status" value="1"/>
</dbReference>
<dbReference type="eggNOG" id="COG2217">
    <property type="taxonomic scope" value="Bacteria"/>
</dbReference>
<dbReference type="GO" id="GO:0005524">
    <property type="term" value="F:ATP binding"/>
    <property type="evidence" value="ECO:0007669"/>
    <property type="project" value="UniProtKB-UniRule"/>
</dbReference>
<dbReference type="InterPro" id="IPR023299">
    <property type="entry name" value="ATPase_P-typ_cyto_dom_N"/>
</dbReference>
<dbReference type="PATRIC" id="fig|1121405.3.peg.1104"/>
<keyword evidence="3" id="KW-0813">Transport</keyword>
<evidence type="ECO:0000313" key="19">
    <source>
        <dbReference type="Proteomes" id="UP000014977"/>
    </source>
</evidence>
<keyword evidence="8 15" id="KW-0547">Nucleotide-binding</keyword>
<dbReference type="PRINTS" id="PR00119">
    <property type="entry name" value="CATATPASE"/>
</dbReference>
<feature type="transmembrane region" description="Helical" evidence="15">
    <location>
        <begin position="150"/>
        <end position="173"/>
    </location>
</feature>
<dbReference type="GO" id="GO:0043682">
    <property type="term" value="F:P-type divalent copper transporter activity"/>
    <property type="evidence" value="ECO:0007669"/>
    <property type="project" value="TreeGrafter"/>
</dbReference>
<feature type="transmembrane region" description="Helical" evidence="15">
    <location>
        <begin position="243"/>
        <end position="261"/>
    </location>
</feature>
<evidence type="ECO:0000256" key="6">
    <source>
        <dbReference type="ARBA" id="ARBA00022692"/>
    </source>
</evidence>